<dbReference type="GO" id="GO:0019323">
    <property type="term" value="P:pentose catabolic process"/>
    <property type="evidence" value="ECO:0007669"/>
    <property type="project" value="UniProtKB-UniRule"/>
</dbReference>
<evidence type="ECO:0000256" key="3">
    <source>
        <dbReference type="ARBA" id="ARBA00001941"/>
    </source>
</evidence>
<keyword evidence="13" id="KW-0862">Zinc</keyword>
<gene>
    <name evidence="10 15" type="primary">rpe</name>
    <name evidence="15" type="ORF">IAA83_09310</name>
</gene>
<dbReference type="InterPro" id="IPR026019">
    <property type="entry name" value="Ribul_P_3_epim"/>
</dbReference>
<feature type="binding site" evidence="10 13">
    <location>
        <position position="35"/>
    </location>
    <ligand>
        <name>a divalent metal cation</name>
        <dbReference type="ChEBI" id="CHEBI:60240"/>
    </ligand>
</feature>
<accession>A0A9D1FAU2</accession>
<evidence type="ECO:0000256" key="14">
    <source>
        <dbReference type="PIRSR" id="PIRSR001461-3"/>
    </source>
</evidence>
<dbReference type="EMBL" id="DVJJ01000143">
    <property type="protein sequence ID" value="HIS65549.1"/>
    <property type="molecule type" value="Genomic_DNA"/>
</dbReference>
<reference evidence="15" key="2">
    <citation type="journal article" date="2021" name="PeerJ">
        <title>Extensive microbial diversity within the chicken gut microbiome revealed by metagenomics and culture.</title>
        <authorList>
            <person name="Gilroy R."/>
            <person name="Ravi A."/>
            <person name="Getino M."/>
            <person name="Pursley I."/>
            <person name="Horton D.L."/>
            <person name="Alikhan N.F."/>
            <person name="Baker D."/>
            <person name="Gharbi K."/>
            <person name="Hall N."/>
            <person name="Watson M."/>
            <person name="Adriaenssens E.M."/>
            <person name="Foster-Nyarko E."/>
            <person name="Jarju S."/>
            <person name="Secka A."/>
            <person name="Antonio M."/>
            <person name="Oren A."/>
            <person name="Chaudhuri R.R."/>
            <person name="La Ragione R."/>
            <person name="Hildebrand F."/>
            <person name="Pallen M.J."/>
        </authorList>
    </citation>
    <scope>NUCLEOTIDE SEQUENCE</scope>
    <source>
        <strain evidence="15">ChiBcec16-1751</strain>
    </source>
</reference>
<evidence type="ECO:0000313" key="16">
    <source>
        <dbReference type="Proteomes" id="UP000886741"/>
    </source>
</evidence>
<feature type="binding site" evidence="10 14">
    <location>
        <begin position="144"/>
        <end position="147"/>
    </location>
    <ligand>
        <name>substrate</name>
    </ligand>
</feature>
<comment type="cofactor">
    <cofactor evidence="4">
        <name>Zn(2+)</name>
        <dbReference type="ChEBI" id="CHEBI:29105"/>
    </cofactor>
</comment>
<dbReference type="Pfam" id="PF00834">
    <property type="entry name" value="Ribul_P_3_epim"/>
    <property type="match status" value="1"/>
</dbReference>
<feature type="active site" description="Proton donor" evidence="10 12">
    <location>
        <position position="177"/>
    </location>
</feature>
<dbReference type="GO" id="GO:0004750">
    <property type="term" value="F:D-ribulose-phosphate 3-epimerase activity"/>
    <property type="evidence" value="ECO:0007669"/>
    <property type="project" value="UniProtKB-UniRule"/>
</dbReference>
<comment type="cofactor">
    <cofactor evidence="3">
        <name>Co(2+)</name>
        <dbReference type="ChEBI" id="CHEBI:48828"/>
    </cofactor>
</comment>
<evidence type="ECO:0000256" key="5">
    <source>
        <dbReference type="ARBA" id="ARBA00001954"/>
    </source>
</evidence>
<dbReference type="PIRSF" id="PIRSF001461">
    <property type="entry name" value="RPE"/>
    <property type="match status" value="1"/>
</dbReference>
<feature type="binding site" evidence="10">
    <location>
        <begin position="177"/>
        <end position="179"/>
    </location>
    <ligand>
        <name>substrate</name>
    </ligand>
</feature>
<dbReference type="InterPro" id="IPR011060">
    <property type="entry name" value="RibuloseP-bd_barrel"/>
</dbReference>
<dbReference type="CDD" id="cd00429">
    <property type="entry name" value="RPE"/>
    <property type="match status" value="1"/>
</dbReference>
<dbReference type="GO" id="GO:0046872">
    <property type="term" value="F:metal ion binding"/>
    <property type="evidence" value="ECO:0007669"/>
    <property type="project" value="UniProtKB-UniRule"/>
</dbReference>
<sequence length="222" mass="24085">MQCKVAPSILSANFNRLGQDIARCRETGADYLHFDVMDGIFVPNISFGLPVLESVRKETDMVLDVHLMIDRPVRYVERFCQAGADIVTVHVEADTEENTRKALERIRGCGKRAAVSVKPKTPAEAVLPFLELCSMVLVMTVEPGFGGQSFMADMMPKVTAIRRYITEKGLDCEVEVDGGVAMDTAKICADAGANVLVAGSAYFKAAEPAAFVEALHGLAVRT</sequence>
<feature type="binding site" evidence="10 14">
    <location>
        <position position="8"/>
    </location>
    <ligand>
        <name>substrate</name>
    </ligand>
</feature>
<dbReference type="PROSITE" id="PS01086">
    <property type="entry name" value="RIBUL_P_3_EPIMER_2"/>
    <property type="match status" value="1"/>
</dbReference>
<dbReference type="FunFam" id="3.20.20.70:FF:000004">
    <property type="entry name" value="Ribulose-phosphate 3-epimerase"/>
    <property type="match status" value="1"/>
</dbReference>
<dbReference type="GO" id="GO:0006098">
    <property type="term" value="P:pentose-phosphate shunt"/>
    <property type="evidence" value="ECO:0007669"/>
    <property type="project" value="UniProtKB-UniRule"/>
</dbReference>
<evidence type="ECO:0000256" key="13">
    <source>
        <dbReference type="PIRSR" id="PIRSR001461-2"/>
    </source>
</evidence>
<feature type="binding site" evidence="10 13">
    <location>
        <position position="177"/>
    </location>
    <ligand>
        <name>a divalent metal cation</name>
        <dbReference type="ChEBI" id="CHEBI:60240"/>
    </ligand>
</feature>
<comment type="pathway">
    <text evidence="10">Carbohydrate degradation.</text>
</comment>
<feature type="binding site" evidence="10 13">
    <location>
        <position position="66"/>
    </location>
    <ligand>
        <name>a divalent metal cation</name>
        <dbReference type="ChEBI" id="CHEBI:60240"/>
    </ligand>
</feature>
<organism evidence="15 16">
    <name type="scientific">Candidatus Avoscillospira avistercoris</name>
    <dbReference type="NCBI Taxonomy" id="2840707"/>
    <lineage>
        <taxon>Bacteria</taxon>
        <taxon>Bacillati</taxon>
        <taxon>Bacillota</taxon>
        <taxon>Clostridia</taxon>
        <taxon>Eubacteriales</taxon>
        <taxon>Oscillospiraceae</taxon>
        <taxon>Oscillospiraceae incertae sedis</taxon>
        <taxon>Candidatus Avoscillospira</taxon>
    </lineage>
</organism>
<dbReference type="HAMAP" id="MF_02227">
    <property type="entry name" value="RPE"/>
    <property type="match status" value="1"/>
</dbReference>
<comment type="caution">
    <text evidence="15">The sequence shown here is derived from an EMBL/GenBank/DDBJ whole genome shotgun (WGS) entry which is preliminary data.</text>
</comment>
<dbReference type="PROSITE" id="PS01085">
    <property type="entry name" value="RIBUL_P_3_EPIMER_1"/>
    <property type="match status" value="1"/>
</dbReference>
<evidence type="ECO:0000256" key="8">
    <source>
        <dbReference type="ARBA" id="ARBA00022723"/>
    </source>
</evidence>
<keyword evidence="8 10" id="KW-0479">Metal-binding</keyword>
<dbReference type="AlphaFoldDB" id="A0A9D1FAU2"/>
<dbReference type="PANTHER" id="PTHR11749">
    <property type="entry name" value="RIBULOSE-5-PHOSPHATE-3-EPIMERASE"/>
    <property type="match status" value="1"/>
</dbReference>
<feature type="binding site" evidence="14">
    <location>
        <position position="179"/>
    </location>
    <ligand>
        <name>substrate</name>
    </ligand>
</feature>
<keyword evidence="10 11" id="KW-0119">Carbohydrate metabolism</keyword>
<comment type="similarity">
    <text evidence="6 10 11">Belongs to the ribulose-phosphate 3-epimerase family.</text>
</comment>
<dbReference type="Proteomes" id="UP000886741">
    <property type="component" value="Unassembled WGS sequence"/>
</dbReference>
<keyword evidence="13" id="KW-0464">Manganese</keyword>
<evidence type="ECO:0000256" key="2">
    <source>
        <dbReference type="ARBA" id="ARBA00001936"/>
    </source>
</evidence>
<dbReference type="NCBIfam" id="NF004076">
    <property type="entry name" value="PRK05581.1-4"/>
    <property type="match status" value="1"/>
</dbReference>
<evidence type="ECO:0000256" key="12">
    <source>
        <dbReference type="PIRSR" id="PIRSR001461-1"/>
    </source>
</evidence>
<feature type="binding site" evidence="10 14">
    <location>
        <position position="66"/>
    </location>
    <ligand>
        <name>substrate</name>
    </ligand>
</feature>
<comment type="cofactor">
    <cofactor evidence="2">
        <name>Mn(2+)</name>
        <dbReference type="ChEBI" id="CHEBI:29035"/>
    </cofactor>
</comment>
<keyword evidence="13" id="KW-0170">Cobalt</keyword>
<dbReference type="InterPro" id="IPR013785">
    <property type="entry name" value="Aldolase_TIM"/>
</dbReference>
<dbReference type="GO" id="GO:0005737">
    <property type="term" value="C:cytoplasm"/>
    <property type="evidence" value="ECO:0007669"/>
    <property type="project" value="UniProtKB-ARBA"/>
</dbReference>
<evidence type="ECO:0000256" key="10">
    <source>
        <dbReference type="HAMAP-Rule" id="MF_02227"/>
    </source>
</evidence>
<reference evidence="15" key="1">
    <citation type="submission" date="2020-10" db="EMBL/GenBank/DDBJ databases">
        <authorList>
            <person name="Gilroy R."/>
        </authorList>
    </citation>
    <scope>NUCLEOTIDE SEQUENCE</scope>
    <source>
        <strain evidence="15">ChiBcec16-1751</strain>
    </source>
</reference>
<evidence type="ECO:0000313" key="15">
    <source>
        <dbReference type="EMBL" id="HIS65549.1"/>
    </source>
</evidence>
<evidence type="ECO:0000256" key="9">
    <source>
        <dbReference type="ARBA" id="ARBA00023235"/>
    </source>
</evidence>
<feature type="binding site" evidence="10 13">
    <location>
        <position position="33"/>
    </location>
    <ligand>
        <name>a divalent metal cation</name>
        <dbReference type="ChEBI" id="CHEBI:60240"/>
    </ligand>
</feature>
<comment type="cofactor">
    <cofactor evidence="10 13">
        <name>a divalent metal cation</name>
        <dbReference type="ChEBI" id="CHEBI:60240"/>
    </cofactor>
    <text evidence="10 13">Binds 1 divalent metal cation per subunit.</text>
</comment>
<keyword evidence="9 10" id="KW-0413">Isomerase</keyword>
<dbReference type="NCBIfam" id="TIGR01163">
    <property type="entry name" value="rpe"/>
    <property type="match status" value="1"/>
</dbReference>
<evidence type="ECO:0000256" key="6">
    <source>
        <dbReference type="ARBA" id="ARBA00009541"/>
    </source>
</evidence>
<feature type="active site" description="Proton acceptor" evidence="10 12">
    <location>
        <position position="35"/>
    </location>
</feature>
<comment type="catalytic activity">
    <reaction evidence="1 10 11">
        <text>D-ribulose 5-phosphate = D-xylulose 5-phosphate</text>
        <dbReference type="Rhea" id="RHEA:13677"/>
        <dbReference type="ChEBI" id="CHEBI:57737"/>
        <dbReference type="ChEBI" id="CHEBI:58121"/>
        <dbReference type="EC" id="5.1.3.1"/>
    </reaction>
</comment>
<evidence type="ECO:0000256" key="4">
    <source>
        <dbReference type="ARBA" id="ARBA00001947"/>
    </source>
</evidence>
<comment type="cofactor">
    <cofactor evidence="5">
        <name>Fe(2+)</name>
        <dbReference type="ChEBI" id="CHEBI:29033"/>
    </cofactor>
</comment>
<feature type="binding site" evidence="10 14">
    <location>
        <begin position="199"/>
        <end position="200"/>
    </location>
    <ligand>
        <name>substrate</name>
    </ligand>
</feature>
<evidence type="ECO:0000256" key="11">
    <source>
        <dbReference type="PIRNR" id="PIRNR001461"/>
    </source>
</evidence>
<dbReference type="Gene3D" id="3.20.20.70">
    <property type="entry name" value="Aldolase class I"/>
    <property type="match status" value="1"/>
</dbReference>
<protein>
    <recommendedName>
        <fullName evidence="7 10">Ribulose-phosphate 3-epimerase</fullName>
        <ecNumber evidence="7 10">5.1.3.1</ecNumber>
    </recommendedName>
</protein>
<evidence type="ECO:0000256" key="7">
    <source>
        <dbReference type="ARBA" id="ARBA00013188"/>
    </source>
</evidence>
<proteinExistence type="inferred from homology"/>
<comment type="function">
    <text evidence="10">Catalyzes the reversible epimerization of D-ribulose 5-phosphate to D-xylulose 5-phosphate.</text>
</comment>
<dbReference type="InterPro" id="IPR000056">
    <property type="entry name" value="Ribul_P_3_epim-like"/>
</dbReference>
<name>A0A9D1FAU2_9FIRM</name>
<dbReference type="SUPFAM" id="SSF51366">
    <property type="entry name" value="Ribulose-phoshate binding barrel"/>
    <property type="match status" value="1"/>
</dbReference>
<evidence type="ECO:0000256" key="1">
    <source>
        <dbReference type="ARBA" id="ARBA00001782"/>
    </source>
</evidence>
<dbReference type="EC" id="5.1.3.1" evidence="7 10"/>